<comment type="caution">
    <text evidence="1">The sequence shown here is derived from an EMBL/GenBank/DDBJ whole genome shotgun (WGS) entry which is preliminary data.</text>
</comment>
<sequence>MEFKSKYEGKNDEEILVEQIKTWANTSTYNHYNMGKIDIITEGGVVKYRFWCKIQPSTSIVQARYNNSTSNLARHVQLCTEKVIPSNQAITQYTNGCNYDHRQFHLETTFWMAESAHLFLSIKDK</sequence>
<dbReference type="Proteomes" id="UP001383192">
    <property type="component" value="Unassembled WGS sequence"/>
</dbReference>
<protein>
    <submittedName>
        <fullName evidence="1">Uncharacterized protein</fullName>
    </submittedName>
</protein>
<evidence type="ECO:0000313" key="2">
    <source>
        <dbReference type="Proteomes" id="UP001383192"/>
    </source>
</evidence>
<accession>A0AAW0BS05</accession>
<evidence type="ECO:0000313" key="1">
    <source>
        <dbReference type="EMBL" id="KAK7028884.1"/>
    </source>
</evidence>
<gene>
    <name evidence="1" type="ORF">VNI00_014808</name>
</gene>
<dbReference type="AlphaFoldDB" id="A0AAW0BS05"/>
<keyword evidence="2" id="KW-1185">Reference proteome</keyword>
<proteinExistence type="predicted"/>
<name>A0AAW0BS05_9AGAR</name>
<reference evidence="1 2" key="1">
    <citation type="submission" date="2024-01" db="EMBL/GenBank/DDBJ databases">
        <title>A draft genome for a cacao thread blight-causing isolate of Paramarasmius palmivorus.</title>
        <authorList>
            <person name="Baruah I.K."/>
            <person name="Bukari Y."/>
            <person name="Amoako-Attah I."/>
            <person name="Meinhardt L.W."/>
            <person name="Bailey B.A."/>
            <person name="Cohen S.P."/>
        </authorList>
    </citation>
    <scope>NUCLEOTIDE SEQUENCE [LARGE SCALE GENOMIC DNA]</scope>
    <source>
        <strain evidence="1 2">GH-12</strain>
    </source>
</reference>
<organism evidence="1 2">
    <name type="scientific">Paramarasmius palmivorus</name>
    <dbReference type="NCBI Taxonomy" id="297713"/>
    <lineage>
        <taxon>Eukaryota</taxon>
        <taxon>Fungi</taxon>
        <taxon>Dikarya</taxon>
        <taxon>Basidiomycota</taxon>
        <taxon>Agaricomycotina</taxon>
        <taxon>Agaricomycetes</taxon>
        <taxon>Agaricomycetidae</taxon>
        <taxon>Agaricales</taxon>
        <taxon>Marasmiineae</taxon>
        <taxon>Marasmiaceae</taxon>
        <taxon>Paramarasmius</taxon>
    </lineage>
</organism>
<dbReference type="EMBL" id="JAYKXP010000087">
    <property type="protein sequence ID" value="KAK7028884.1"/>
    <property type="molecule type" value="Genomic_DNA"/>
</dbReference>